<evidence type="ECO:0000313" key="4">
    <source>
        <dbReference type="Proteomes" id="UP000688947"/>
    </source>
</evidence>
<feature type="compositionally biased region" description="Polar residues" evidence="1">
    <location>
        <begin position="35"/>
        <end position="49"/>
    </location>
</feature>
<gene>
    <name evidence="3" type="ORF">JG687_00019139</name>
</gene>
<dbReference type="Proteomes" id="UP000688947">
    <property type="component" value="Unassembled WGS sequence"/>
</dbReference>
<feature type="chain" id="PRO_5035827806" evidence="2">
    <location>
        <begin position="23"/>
        <end position="204"/>
    </location>
</feature>
<dbReference type="VEuPathDB" id="FungiDB:PC110_g15910"/>
<name>A0A8T1TK81_9STRA</name>
<organism evidence="3 4">
    <name type="scientific">Phytophthora cactorum</name>
    <dbReference type="NCBI Taxonomy" id="29920"/>
    <lineage>
        <taxon>Eukaryota</taxon>
        <taxon>Sar</taxon>
        <taxon>Stramenopiles</taxon>
        <taxon>Oomycota</taxon>
        <taxon>Peronosporomycetes</taxon>
        <taxon>Peronosporales</taxon>
        <taxon>Peronosporaceae</taxon>
        <taxon>Phytophthora</taxon>
    </lineage>
</organism>
<proteinExistence type="predicted"/>
<reference evidence="3" key="1">
    <citation type="submission" date="2021-01" db="EMBL/GenBank/DDBJ databases">
        <title>Phytophthora aleatoria, a newly-described species from Pinus radiata is distinct from Phytophthora cactorum isolates based on comparative genomics.</title>
        <authorList>
            <person name="Mcdougal R."/>
            <person name="Panda P."/>
            <person name="Williams N."/>
            <person name="Studholme D.J."/>
        </authorList>
    </citation>
    <scope>NUCLEOTIDE SEQUENCE</scope>
    <source>
        <strain evidence="3">NZFS 3830</strain>
    </source>
</reference>
<comment type="caution">
    <text evidence="3">The sequence shown here is derived from an EMBL/GenBank/DDBJ whole genome shotgun (WGS) entry which is preliminary data.</text>
</comment>
<keyword evidence="2" id="KW-0732">Signal</keyword>
<evidence type="ECO:0000256" key="1">
    <source>
        <dbReference type="SAM" id="MobiDB-lite"/>
    </source>
</evidence>
<feature type="signal peptide" evidence="2">
    <location>
        <begin position="1"/>
        <end position="22"/>
    </location>
</feature>
<dbReference type="OrthoDB" id="10357414at2759"/>
<accession>A0A8T1TK81</accession>
<sequence length="204" mass="22608">MKAGEMMLIFGVGIFATRLAMGQTVANVDDLTSTLEPTETATDESSSGTAELREGYDHKDHYGKMGENCDDHDRKHDHGNDYGEYLNSYCYGGCYPSYGSDYNDSSCGYGYGGVLDKTADRSIVFTTASPIAAATVPTTASPIGYSDYYGKRYGDSYNYGSNDYGHGGCKNDHGKKHHHSHRKHDKGYGHDDDNYNNYNNNYYY</sequence>
<feature type="region of interest" description="Disordered" evidence="1">
    <location>
        <begin position="35"/>
        <end position="56"/>
    </location>
</feature>
<evidence type="ECO:0000256" key="2">
    <source>
        <dbReference type="SAM" id="SignalP"/>
    </source>
</evidence>
<dbReference type="EMBL" id="JAENGZ010003047">
    <property type="protein sequence ID" value="KAG6942301.1"/>
    <property type="molecule type" value="Genomic_DNA"/>
</dbReference>
<dbReference type="AlphaFoldDB" id="A0A8T1TK81"/>
<feature type="region of interest" description="Disordered" evidence="1">
    <location>
        <begin position="171"/>
        <end position="193"/>
    </location>
</feature>
<protein>
    <submittedName>
        <fullName evidence="3">Uncharacterized protein</fullName>
    </submittedName>
</protein>
<feature type="compositionally biased region" description="Basic residues" evidence="1">
    <location>
        <begin position="173"/>
        <end position="185"/>
    </location>
</feature>
<evidence type="ECO:0000313" key="3">
    <source>
        <dbReference type="EMBL" id="KAG6942301.1"/>
    </source>
</evidence>